<keyword evidence="2" id="KW-0732">Signal</keyword>
<dbReference type="InterPro" id="IPR048389">
    <property type="entry name" value="YciQ-like_C"/>
</dbReference>
<feature type="chain" id="PRO_5046402661" evidence="2">
    <location>
        <begin position="27"/>
        <end position="616"/>
    </location>
</feature>
<sequence>MRRRLNWLLVFVGALLLFGWSQTAQAKSYTITNYAMQIDVAKDGSAMVWQKVAYDFDGDFNGVYYNQDLAGIDGMSALKVSAQSNSGIKVFTASNTETPGTYMTSDSDDRRQVKVFYPISDDSATFLYRYRLDGVVTNYRDTAELNWKVIGTGWDVPLNNVKITIQLPQKNVSQLQAWTHGPLSGNTKVERKAGRVLITLDKNPANTFVESHLLFPTAVTATNQKTSDKARKKAVQQQEAGFAAEANAARRRAQLIPSLIAFASLILGAIILLGQLFWLRRHPAERYPAPVPVEHWYDLPEYPPATAQRLLSALGPNKKAFTATLMDLAVAKQITITAVKVGRKDTFELAPTAKFNSRERIFKLLFETVPRRNHEGGVTLLDIKNYGRSDKSGRLNNAYEDWEMRIRGSVDELHYENTTNGKIRNRAWIVAITSTVFALGASAAAFFTFPSVRLPLWILAALLLLTGWLLLLVKLHALPRYTQIGAQKINELRGFKQMLADVGHFDMAQVGDLILWDRILPYAVAFGSADKVVAALKINFSDAQLATGMPVNYPLFIYGYGGGFGGQTDFGEAFTSSFGSSLSASHSASSSGSGGSGGFSGGNSGGFGGGSGGGAF</sequence>
<name>A0ABW8UAP7_9LACO</name>
<feature type="transmembrane region" description="Helical" evidence="1">
    <location>
        <begin position="259"/>
        <end position="279"/>
    </location>
</feature>
<keyword evidence="1" id="KW-0812">Transmembrane</keyword>
<protein>
    <submittedName>
        <fullName evidence="5">DUF2207 domain-containing protein</fullName>
    </submittedName>
</protein>
<gene>
    <name evidence="5" type="ORF">ACEN34_02305</name>
</gene>
<reference evidence="5 6" key="1">
    <citation type="submission" date="2024-08" db="EMBL/GenBank/DDBJ databases">
        <authorList>
            <person name="Arias E."/>
        </authorList>
    </citation>
    <scope>NUCLEOTIDE SEQUENCE [LARGE SCALE GENOMIC DNA]</scope>
    <source>
        <strain evidence="5 6">FAM 25317</strain>
    </source>
</reference>
<keyword evidence="1" id="KW-0472">Membrane</keyword>
<comment type="caution">
    <text evidence="5">The sequence shown here is derived from an EMBL/GenBank/DDBJ whole genome shotgun (WGS) entry which is preliminary data.</text>
</comment>
<keyword evidence="6" id="KW-1185">Reference proteome</keyword>
<accession>A0ABW8UAP7</accession>
<feature type="domain" description="DUF2207" evidence="3">
    <location>
        <begin position="30"/>
        <end position="215"/>
    </location>
</feature>
<evidence type="ECO:0000256" key="1">
    <source>
        <dbReference type="SAM" id="Phobius"/>
    </source>
</evidence>
<evidence type="ECO:0000256" key="2">
    <source>
        <dbReference type="SAM" id="SignalP"/>
    </source>
</evidence>
<dbReference type="Pfam" id="PF20990">
    <property type="entry name" value="DUF2207_C"/>
    <property type="match status" value="1"/>
</dbReference>
<evidence type="ECO:0000313" key="5">
    <source>
        <dbReference type="EMBL" id="MFL2028443.1"/>
    </source>
</evidence>
<dbReference type="Pfam" id="PF09972">
    <property type="entry name" value="DUF2207"/>
    <property type="match status" value="1"/>
</dbReference>
<keyword evidence="1" id="KW-1133">Transmembrane helix</keyword>
<feature type="transmembrane region" description="Helical" evidence="1">
    <location>
        <begin position="427"/>
        <end position="448"/>
    </location>
</feature>
<dbReference type="RefSeq" id="WP_407136885.1">
    <property type="nucleotide sequence ID" value="NZ_JBGQPK010000005.1"/>
</dbReference>
<feature type="domain" description="Predicted membrane protein YciQ-like C-terminal" evidence="4">
    <location>
        <begin position="293"/>
        <end position="536"/>
    </location>
</feature>
<feature type="signal peptide" evidence="2">
    <location>
        <begin position="1"/>
        <end position="26"/>
    </location>
</feature>
<evidence type="ECO:0000259" key="4">
    <source>
        <dbReference type="Pfam" id="PF20990"/>
    </source>
</evidence>
<feature type="transmembrane region" description="Helical" evidence="1">
    <location>
        <begin position="454"/>
        <end position="473"/>
    </location>
</feature>
<dbReference type="EMBL" id="JBGQPK010000005">
    <property type="protein sequence ID" value="MFL2028443.1"/>
    <property type="molecule type" value="Genomic_DNA"/>
</dbReference>
<dbReference type="Proteomes" id="UP001625389">
    <property type="component" value="Unassembled WGS sequence"/>
</dbReference>
<evidence type="ECO:0000313" key="6">
    <source>
        <dbReference type="Proteomes" id="UP001625389"/>
    </source>
</evidence>
<proteinExistence type="predicted"/>
<evidence type="ECO:0000259" key="3">
    <source>
        <dbReference type="Pfam" id="PF09972"/>
    </source>
</evidence>
<dbReference type="InterPro" id="IPR018702">
    <property type="entry name" value="DUF2207"/>
</dbReference>
<organism evidence="5 6">
    <name type="scientific">Loigolactobacillus zhaoyuanensis</name>
    <dbReference type="NCBI Taxonomy" id="2486017"/>
    <lineage>
        <taxon>Bacteria</taxon>
        <taxon>Bacillati</taxon>
        <taxon>Bacillota</taxon>
        <taxon>Bacilli</taxon>
        <taxon>Lactobacillales</taxon>
        <taxon>Lactobacillaceae</taxon>
        <taxon>Loigolactobacillus</taxon>
    </lineage>
</organism>